<feature type="transmembrane region" description="Helical" evidence="9">
    <location>
        <begin position="365"/>
        <end position="387"/>
    </location>
</feature>
<gene>
    <name evidence="11" type="ORF">BDY21DRAFT_286524</name>
</gene>
<dbReference type="InterPro" id="IPR013057">
    <property type="entry name" value="AA_transpt_TM"/>
</dbReference>
<protein>
    <submittedName>
        <fullName evidence="11">Vacuolar amino acid transporter-like protein 1</fullName>
    </submittedName>
</protein>
<feature type="transmembrane region" description="Helical" evidence="9">
    <location>
        <begin position="507"/>
        <end position="526"/>
    </location>
</feature>
<evidence type="ECO:0000256" key="6">
    <source>
        <dbReference type="ARBA" id="ARBA00022989"/>
    </source>
</evidence>
<dbReference type="OrthoDB" id="655540at2759"/>
<evidence type="ECO:0000256" key="2">
    <source>
        <dbReference type="ARBA" id="ARBA00008066"/>
    </source>
</evidence>
<name>A0A6A6P068_9PEZI</name>
<comment type="similarity">
    <text evidence="2">Belongs to the amino acid/polyamine transporter 2 family.</text>
</comment>
<feature type="transmembrane region" description="Helical" evidence="9">
    <location>
        <begin position="465"/>
        <end position="486"/>
    </location>
</feature>
<comment type="subcellular location">
    <subcellularLocation>
        <location evidence="1">Membrane</location>
        <topology evidence="1">Multi-pass membrane protein</topology>
    </subcellularLocation>
</comment>
<keyword evidence="3" id="KW-0813">Transport</keyword>
<dbReference type="AlphaFoldDB" id="A0A6A6P068"/>
<feature type="transmembrane region" description="Helical" evidence="9">
    <location>
        <begin position="425"/>
        <end position="445"/>
    </location>
</feature>
<dbReference type="PANTHER" id="PTHR22950:SF692">
    <property type="entry name" value="TRANSMEMBRANE AMINO ACID TRANSPORTER FAMILY PROTEIN"/>
    <property type="match status" value="1"/>
</dbReference>
<evidence type="ECO:0000256" key="3">
    <source>
        <dbReference type="ARBA" id="ARBA00022448"/>
    </source>
</evidence>
<feature type="transmembrane region" description="Helical" evidence="9">
    <location>
        <begin position="546"/>
        <end position="565"/>
    </location>
</feature>
<feature type="region of interest" description="Disordered" evidence="8">
    <location>
        <begin position="117"/>
        <end position="149"/>
    </location>
</feature>
<evidence type="ECO:0000256" key="5">
    <source>
        <dbReference type="ARBA" id="ARBA00022970"/>
    </source>
</evidence>
<keyword evidence="5" id="KW-0029">Amino-acid transport</keyword>
<keyword evidence="4 9" id="KW-0812">Transmembrane</keyword>
<evidence type="ECO:0000256" key="8">
    <source>
        <dbReference type="SAM" id="MobiDB-lite"/>
    </source>
</evidence>
<proteinExistence type="inferred from homology"/>
<evidence type="ECO:0000313" key="11">
    <source>
        <dbReference type="EMBL" id="KAF2457142.1"/>
    </source>
</evidence>
<dbReference type="EMBL" id="MU001681">
    <property type="protein sequence ID" value="KAF2457142.1"/>
    <property type="molecule type" value="Genomic_DNA"/>
</dbReference>
<feature type="transmembrane region" description="Helical" evidence="9">
    <location>
        <begin position="399"/>
        <end position="418"/>
    </location>
</feature>
<feature type="transmembrane region" description="Helical" evidence="9">
    <location>
        <begin position="630"/>
        <end position="651"/>
    </location>
</feature>
<dbReference type="Pfam" id="PF01490">
    <property type="entry name" value="Aa_trans"/>
    <property type="match status" value="1"/>
</dbReference>
<feature type="transmembrane region" description="Helical" evidence="9">
    <location>
        <begin position="663"/>
        <end position="682"/>
    </location>
</feature>
<feature type="transmembrane region" description="Helical" evidence="9">
    <location>
        <begin position="317"/>
        <end position="335"/>
    </location>
</feature>
<feature type="transmembrane region" description="Helical" evidence="9">
    <location>
        <begin position="604"/>
        <end position="624"/>
    </location>
</feature>
<sequence>MSDNNQRDDNARLQPTRWADYERGRGSPAGSVGSHVQWDELTREHSYASGFNSPPNRGDAGGYVHERAAPPMARRRSSMSMRINSIRQAGGPNSLDNFARSWQRAASFFEITPRRPSFRFSEAGEDEGDYGDEEDGYGAPPGGTQDGEPRSLLRAALEREGARQAGGESAQQQQPPHESTALLAPPIEQRLSEHRGSSWRDESIFQIEPSLASPFGGSYGTTYGSLSSRANKPSMRHAARLFREQQAQRPSAGGAEGEAGDKEREPILVKQVVEEDGKKVNVIVGQSTLPQTVFNSVNILIGIGILSLPLAFKYCGWLIGVAFFLFSAVATAYTAKLLGKCLDVDNSLITFSDLAYVSFGHKARIATSILFTAELVATCVALVILFADSLDALVPGLDVLTWKIICGVVLIPLAFFPLRLLSFTSVLGIVCCFAIVIAVVVDGVFKRGPPGSLVHPAKTWLFPEHWGTVPLAIGLLMAPWGGHSVLPNVYRDMRHPYKYRKAVDITFSFSYLIDFAMAVCGFIMFGDLLLDEVTSNILETKGYPKAVAYIIGVCIAIIPLTKVPLNARPIFTTLEVIFGLDHRALAQSSRMVGASKLTRGLLKAAIRVGVTVFVVLIAIVFPAFDRVMALLGSVACFAICIILPIAFHLKLFGSDIGRAEKALNWVLMVASIVMAVVSTVFACLPRKMIGARG</sequence>
<feature type="compositionally biased region" description="Acidic residues" evidence="8">
    <location>
        <begin position="123"/>
        <end position="136"/>
    </location>
</feature>
<evidence type="ECO:0000256" key="1">
    <source>
        <dbReference type="ARBA" id="ARBA00004141"/>
    </source>
</evidence>
<feature type="region of interest" description="Disordered" evidence="8">
    <location>
        <begin position="1"/>
        <end position="41"/>
    </location>
</feature>
<feature type="region of interest" description="Disordered" evidence="8">
    <location>
        <begin position="159"/>
        <end position="178"/>
    </location>
</feature>
<reference evidence="11" key="1">
    <citation type="journal article" date="2020" name="Stud. Mycol.">
        <title>101 Dothideomycetes genomes: a test case for predicting lifestyles and emergence of pathogens.</title>
        <authorList>
            <person name="Haridas S."/>
            <person name="Albert R."/>
            <person name="Binder M."/>
            <person name="Bloem J."/>
            <person name="Labutti K."/>
            <person name="Salamov A."/>
            <person name="Andreopoulos B."/>
            <person name="Baker S."/>
            <person name="Barry K."/>
            <person name="Bills G."/>
            <person name="Bluhm B."/>
            <person name="Cannon C."/>
            <person name="Castanera R."/>
            <person name="Culley D."/>
            <person name="Daum C."/>
            <person name="Ezra D."/>
            <person name="Gonzalez J."/>
            <person name="Henrissat B."/>
            <person name="Kuo A."/>
            <person name="Liang C."/>
            <person name="Lipzen A."/>
            <person name="Lutzoni F."/>
            <person name="Magnuson J."/>
            <person name="Mondo S."/>
            <person name="Nolan M."/>
            <person name="Ohm R."/>
            <person name="Pangilinan J."/>
            <person name="Park H.-J."/>
            <person name="Ramirez L."/>
            <person name="Alfaro M."/>
            <person name="Sun H."/>
            <person name="Tritt A."/>
            <person name="Yoshinaga Y."/>
            <person name="Zwiers L.-H."/>
            <person name="Turgeon B."/>
            <person name="Goodwin S."/>
            <person name="Spatafora J."/>
            <person name="Crous P."/>
            <person name="Grigoriev I."/>
        </authorList>
    </citation>
    <scope>NUCLEOTIDE SEQUENCE</scope>
    <source>
        <strain evidence="11">ATCC 16933</strain>
    </source>
</reference>
<keyword evidence="6 9" id="KW-1133">Transmembrane helix</keyword>
<dbReference type="GO" id="GO:0005774">
    <property type="term" value="C:vacuolar membrane"/>
    <property type="evidence" value="ECO:0007669"/>
    <property type="project" value="TreeGrafter"/>
</dbReference>
<keyword evidence="7 9" id="KW-0472">Membrane</keyword>
<dbReference type="GO" id="GO:0015179">
    <property type="term" value="F:L-amino acid transmembrane transporter activity"/>
    <property type="evidence" value="ECO:0007669"/>
    <property type="project" value="TreeGrafter"/>
</dbReference>
<dbReference type="PANTHER" id="PTHR22950">
    <property type="entry name" value="AMINO ACID TRANSPORTER"/>
    <property type="match status" value="1"/>
</dbReference>
<accession>A0A6A6P068</accession>
<keyword evidence="12" id="KW-1185">Reference proteome</keyword>
<evidence type="ECO:0000256" key="4">
    <source>
        <dbReference type="ARBA" id="ARBA00022692"/>
    </source>
</evidence>
<feature type="region of interest" description="Disordered" evidence="8">
    <location>
        <begin position="244"/>
        <end position="265"/>
    </location>
</feature>
<feature type="domain" description="Amino acid transporter transmembrane" evidence="10">
    <location>
        <begin position="286"/>
        <end position="681"/>
    </location>
</feature>
<evidence type="ECO:0000256" key="9">
    <source>
        <dbReference type="SAM" id="Phobius"/>
    </source>
</evidence>
<evidence type="ECO:0000259" key="10">
    <source>
        <dbReference type="Pfam" id="PF01490"/>
    </source>
</evidence>
<evidence type="ECO:0000313" key="12">
    <source>
        <dbReference type="Proteomes" id="UP000799766"/>
    </source>
</evidence>
<evidence type="ECO:0000256" key="7">
    <source>
        <dbReference type="ARBA" id="ARBA00023136"/>
    </source>
</evidence>
<feature type="compositionally biased region" description="Basic and acidic residues" evidence="8">
    <location>
        <begin position="1"/>
        <end position="11"/>
    </location>
</feature>
<feature type="transmembrane region" description="Helical" evidence="9">
    <location>
        <begin position="293"/>
        <end position="311"/>
    </location>
</feature>
<dbReference type="Proteomes" id="UP000799766">
    <property type="component" value="Unassembled WGS sequence"/>
</dbReference>
<organism evidence="11 12">
    <name type="scientific">Lineolata rhizophorae</name>
    <dbReference type="NCBI Taxonomy" id="578093"/>
    <lineage>
        <taxon>Eukaryota</taxon>
        <taxon>Fungi</taxon>
        <taxon>Dikarya</taxon>
        <taxon>Ascomycota</taxon>
        <taxon>Pezizomycotina</taxon>
        <taxon>Dothideomycetes</taxon>
        <taxon>Dothideomycetes incertae sedis</taxon>
        <taxon>Lineolatales</taxon>
        <taxon>Lineolataceae</taxon>
        <taxon>Lineolata</taxon>
    </lineage>
</organism>